<name>A0A1L0AWG3_9ASCO</name>
<dbReference type="PRINTS" id="PR01161">
    <property type="entry name" value="TUBULIN"/>
</dbReference>
<dbReference type="InterPro" id="IPR000217">
    <property type="entry name" value="Tubulin"/>
</dbReference>
<dbReference type="SUPFAM" id="SSF55307">
    <property type="entry name" value="Tubulin C-terminal domain-like"/>
    <property type="match status" value="1"/>
</dbReference>
<evidence type="ECO:0000313" key="7">
    <source>
        <dbReference type="Proteomes" id="UP000183365"/>
    </source>
</evidence>
<dbReference type="PANTHER" id="PTHR11588">
    <property type="entry name" value="TUBULIN"/>
    <property type="match status" value="1"/>
</dbReference>
<evidence type="ECO:0000256" key="2">
    <source>
        <dbReference type="ARBA" id="ARBA00022701"/>
    </source>
</evidence>
<dbReference type="InterPro" id="IPR003008">
    <property type="entry name" value="Tubulin_FtsZ_GTPase"/>
</dbReference>
<dbReference type="VEuPathDB" id="FungiDB:HGUI_00858"/>
<protein>
    <recommendedName>
        <fullName evidence="5">Tubulin/FtsZ GTPase domain-containing protein</fullName>
    </recommendedName>
</protein>
<dbReference type="Gene3D" id="3.40.50.1440">
    <property type="entry name" value="Tubulin/FtsZ, GTPase domain"/>
    <property type="match status" value="1"/>
</dbReference>
<evidence type="ECO:0000256" key="1">
    <source>
        <dbReference type="ARBA" id="ARBA00009636"/>
    </source>
</evidence>
<comment type="similarity">
    <text evidence="1">Belongs to the tubulin family.</text>
</comment>
<organism evidence="6 7">
    <name type="scientific">Hanseniaspora guilliermondii</name>
    <dbReference type="NCBI Taxonomy" id="56406"/>
    <lineage>
        <taxon>Eukaryota</taxon>
        <taxon>Fungi</taxon>
        <taxon>Dikarya</taxon>
        <taxon>Ascomycota</taxon>
        <taxon>Saccharomycotina</taxon>
        <taxon>Saccharomycetes</taxon>
        <taxon>Saccharomycodales</taxon>
        <taxon>Saccharomycodaceae</taxon>
        <taxon>Hanseniaspora</taxon>
    </lineage>
</organism>
<dbReference type="GO" id="GO:0005874">
    <property type="term" value="C:microtubule"/>
    <property type="evidence" value="ECO:0007669"/>
    <property type="project" value="UniProtKB-KW"/>
</dbReference>
<reference evidence="7" key="1">
    <citation type="submission" date="2016-11" db="EMBL/GenBank/DDBJ databases">
        <authorList>
            <person name="Guldener U."/>
        </authorList>
    </citation>
    <scope>NUCLEOTIDE SEQUENCE [LARGE SCALE GENOMIC DNA]</scope>
</reference>
<evidence type="ECO:0000313" key="6">
    <source>
        <dbReference type="EMBL" id="SGZ38658.1"/>
    </source>
</evidence>
<dbReference type="Pfam" id="PF00091">
    <property type="entry name" value="Tubulin"/>
    <property type="match status" value="1"/>
</dbReference>
<dbReference type="GO" id="GO:0005525">
    <property type="term" value="F:GTP binding"/>
    <property type="evidence" value="ECO:0007669"/>
    <property type="project" value="UniProtKB-KW"/>
</dbReference>
<evidence type="ECO:0000256" key="3">
    <source>
        <dbReference type="ARBA" id="ARBA00022741"/>
    </source>
</evidence>
<accession>A0A1L0AWG3</accession>
<dbReference type="InterPro" id="IPR008280">
    <property type="entry name" value="Tub_FtsZ_C"/>
</dbReference>
<dbReference type="AlphaFoldDB" id="A0A1L0AWG3"/>
<gene>
    <name evidence="6" type="ORF">HGUI_00858</name>
</gene>
<keyword evidence="2" id="KW-0493">Microtubule</keyword>
<proteinExistence type="inferred from homology"/>
<keyword evidence="4" id="KW-0342">GTP-binding</keyword>
<dbReference type="Proteomes" id="UP000183365">
    <property type="component" value="Unassembled WGS sequence"/>
</dbReference>
<dbReference type="EMBL" id="FQNF01000010">
    <property type="protein sequence ID" value="SGZ38658.1"/>
    <property type="molecule type" value="Genomic_DNA"/>
</dbReference>
<dbReference type="InterPro" id="IPR036525">
    <property type="entry name" value="Tubulin/FtsZ_GTPase_sf"/>
</dbReference>
<keyword evidence="7" id="KW-1185">Reference proteome</keyword>
<dbReference type="SUPFAM" id="SSF52490">
    <property type="entry name" value="Tubulin nucleotide-binding domain-like"/>
    <property type="match status" value="1"/>
</dbReference>
<evidence type="ECO:0000259" key="5">
    <source>
        <dbReference type="Pfam" id="PF00091"/>
    </source>
</evidence>
<keyword evidence="3" id="KW-0547">Nucleotide-binding</keyword>
<sequence length="346" mass="39644">MSYSNGINFSLGTSGNNIATSLEKTSDHKVIKLFNEDNKQKKFNSGNVFIRGMECFRDYEDEIHQKISNELEKNSINRTEEINIVNCSAGGLGSGATCLLLNMLADDFGLQKTIFSNILLFGNQQNVHEHYNQILYLANVIDKIDCITCFDNSFQKHISSGECAIDNDFDMINLSISDFMSNMVINKSEELLNLESFDNKLKFMIPSVNVIERKLFKKTSQLFDVNGNSRIYNRDSIYFANLIATPNIENAYLFNANNLRYSTNSLKYLSWNVTNDKLNKKNQSYLLSNNSDIIAVLKGILRDFERSFKRGAFLQYYDEVFSKDDFIDNAEMVKRIIDDYSVIYGT</sequence>
<feature type="domain" description="Tubulin/FtsZ GTPase" evidence="5">
    <location>
        <begin position="28"/>
        <end position="153"/>
    </location>
</feature>
<dbReference type="GO" id="GO:0007017">
    <property type="term" value="P:microtubule-based process"/>
    <property type="evidence" value="ECO:0007669"/>
    <property type="project" value="InterPro"/>
</dbReference>
<dbReference type="OrthoDB" id="10249382at2759"/>
<evidence type="ECO:0000256" key="4">
    <source>
        <dbReference type="ARBA" id="ARBA00023134"/>
    </source>
</evidence>